<name>A0ABX7Y6I6_9ACTN</name>
<evidence type="ECO:0000256" key="1">
    <source>
        <dbReference type="SAM" id="MobiDB-lite"/>
    </source>
</evidence>
<evidence type="ECO:0000313" key="3">
    <source>
        <dbReference type="EMBL" id="QUC08353.1"/>
    </source>
</evidence>
<dbReference type="Pfam" id="PF12728">
    <property type="entry name" value="HTH_17"/>
    <property type="match status" value="1"/>
</dbReference>
<dbReference type="InterPro" id="IPR009061">
    <property type="entry name" value="DNA-bd_dom_put_sf"/>
</dbReference>
<gene>
    <name evidence="3" type="ORF">J5A65_00945</name>
</gene>
<dbReference type="RefSeq" id="WP_212324140.1">
    <property type="nucleotide sequence ID" value="NZ_AP024463.1"/>
</dbReference>
<dbReference type="Proteomes" id="UP000678513">
    <property type="component" value="Chromosome"/>
</dbReference>
<protein>
    <submittedName>
        <fullName evidence="3">Helix-turn-helix domain-containing protein</fullName>
    </submittedName>
</protein>
<evidence type="ECO:0000259" key="2">
    <source>
        <dbReference type="Pfam" id="PF12728"/>
    </source>
</evidence>
<organism evidence="3 4">
    <name type="scientific">Arachnia rubra</name>
    <dbReference type="NCBI Taxonomy" id="1547448"/>
    <lineage>
        <taxon>Bacteria</taxon>
        <taxon>Bacillati</taxon>
        <taxon>Actinomycetota</taxon>
        <taxon>Actinomycetes</taxon>
        <taxon>Propionibacteriales</taxon>
        <taxon>Propionibacteriaceae</taxon>
        <taxon>Arachnia</taxon>
    </lineage>
</organism>
<dbReference type="SUPFAM" id="SSF46955">
    <property type="entry name" value="Putative DNA-binding domain"/>
    <property type="match status" value="1"/>
</dbReference>
<dbReference type="InterPro" id="IPR010093">
    <property type="entry name" value="SinI_DNA-bd"/>
</dbReference>
<dbReference type="NCBIfam" id="TIGR01764">
    <property type="entry name" value="excise"/>
    <property type="match status" value="1"/>
</dbReference>
<accession>A0ABX7Y6I6</accession>
<feature type="domain" description="Helix-turn-helix" evidence="2">
    <location>
        <begin position="57"/>
        <end position="106"/>
    </location>
</feature>
<sequence length="147" mass="16571">MKTTTSHTVLPPEDPGDLTPLNTLLPSLPPGIREGVGTFVDALSRGDAVRIEPVSTMLSTTQAAEILNVSRTTLVKLLEEGKLPYEQPNVHRMVRLEDVLTYKKERSRKRTAYFQDSMRQAEETGMLQEEISDYTAALKKSRNRRRS</sequence>
<keyword evidence="4" id="KW-1185">Reference proteome</keyword>
<dbReference type="EMBL" id="CP072384">
    <property type="protein sequence ID" value="QUC08353.1"/>
    <property type="molecule type" value="Genomic_DNA"/>
</dbReference>
<proteinExistence type="predicted"/>
<evidence type="ECO:0000313" key="4">
    <source>
        <dbReference type="Proteomes" id="UP000678513"/>
    </source>
</evidence>
<reference evidence="3 4" key="1">
    <citation type="submission" date="2021-03" db="EMBL/GenBank/DDBJ databases">
        <title>Human Oral Microbial Genomes.</title>
        <authorList>
            <person name="Johnston C.D."/>
            <person name="Chen T."/>
            <person name="Dewhirst F.E."/>
        </authorList>
    </citation>
    <scope>NUCLEOTIDE SEQUENCE [LARGE SCALE GENOMIC DNA]</scope>
    <source>
        <strain evidence="3 4">DSMZ 100122</strain>
    </source>
</reference>
<dbReference type="InterPro" id="IPR041657">
    <property type="entry name" value="HTH_17"/>
</dbReference>
<feature type="region of interest" description="Disordered" evidence="1">
    <location>
        <begin position="1"/>
        <end position="20"/>
    </location>
</feature>